<gene>
    <name evidence="7" type="ORF">GWA01_19570</name>
</gene>
<dbReference type="EMBL" id="BJUZ01000002">
    <property type="protein sequence ID" value="GEK94187.1"/>
    <property type="molecule type" value="Genomic_DNA"/>
</dbReference>
<evidence type="ECO:0000256" key="3">
    <source>
        <dbReference type="ARBA" id="ARBA00023027"/>
    </source>
</evidence>
<name>A0A511B8P2_9PROT</name>
<dbReference type="PANTHER" id="PTHR10996">
    <property type="entry name" value="2-HYDROXYACID DEHYDROGENASE-RELATED"/>
    <property type="match status" value="1"/>
</dbReference>
<organism evidence="7 8">
    <name type="scientific">Gluconobacter wancherniae NBRC 103581</name>
    <dbReference type="NCBI Taxonomy" id="656744"/>
    <lineage>
        <taxon>Bacteria</taxon>
        <taxon>Pseudomonadati</taxon>
        <taxon>Pseudomonadota</taxon>
        <taxon>Alphaproteobacteria</taxon>
        <taxon>Acetobacterales</taxon>
        <taxon>Acetobacteraceae</taxon>
        <taxon>Gluconobacter</taxon>
    </lineage>
</organism>
<dbReference type="PANTHER" id="PTHR10996:SF178">
    <property type="entry name" value="2-HYDROXYACID DEHYDROGENASE YGL185C-RELATED"/>
    <property type="match status" value="1"/>
</dbReference>
<dbReference type="GO" id="GO:0005829">
    <property type="term" value="C:cytosol"/>
    <property type="evidence" value="ECO:0007669"/>
    <property type="project" value="TreeGrafter"/>
</dbReference>
<dbReference type="RefSeq" id="WP_146797038.1">
    <property type="nucleotide sequence ID" value="NZ_BARC01000006.1"/>
</dbReference>
<evidence type="ECO:0000313" key="7">
    <source>
        <dbReference type="EMBL" id="GEK94187.1"/>
    </source>
</evidence>
<sequence>MTSDRPDILLIDQLPDSVIQRLSSAFTLHRYENLESLRPIAEKIRAVTTGGGPGVPPDIMAALPKLEVISVNGVGTDQIDLNEARRRKIGVATTTGLLSDDVADMAIGLMLAVKRQIVTNDRFVRSGEWAKKPVRLSHTIGGQKVGIAGFGHIGQAIAQRAAAFNTEIAYFNSRPRTESSFRFEPDLENLAAWCDILILAVSGGPRSANMVNAPILEALGPHGVLINISRGSVVDEDALISALREGTIAGAGLDVFQNEPNINDAFFTLENTVLQAHQASATQETRSAMGNLVVENLLAHFAGRPLLTPVI</sequence>
<accession>A0A511B8P2</accession>
<dbReference type="Pfam" id="PF00389">
    <property type="entry name" value="2-Hacid_dh"/>
    <property type="match status" value="1"/>
</dbReference>
<dbReference type="GO" id="GO:0051287">
    <property type="term" value="F:NAD binding"/>
    <property type="evidence" value="ECO:0007669"/>
    <property type="project" value="InterPro"/>
</dbReference>
<dbReference type="Proteomes" id="UP000321230">
    <property type="component" value="Unassembled WGS sequence"/>
</dbReference>
<feature type="domain" description="D-isomer specific 2-hydroxyacid dehydrogenase catalytic" evidence="5">
    <location>
        <begin position="8"/>
        <end position="310"/>
    </location>
</feature>
<evidence type="ECO:0000256" key="4">
    <source>
        <dbReference type="RuleBase" id="RU003719"/>
    </source>
</evidence>
<dbReference type="Gene3D" id="3.40.50.720">
    <property type="entry name" value="NAD(P)-binding Rossmann-like Domain"/>
    <property type="match status" value="2"/>
</dbReference>
<protein>
    <submittedName>
        <fullName evidence="7">Dehydrogenase</fullName>
    </submittedName>
</protein>
<dbReference type="GO" id="GO:0030267">
    <property type="term" value="F:glyoxylate reductase (NADPH) activity"/>
    <property type="evidence" value="ECO:0007669"/>
    <property type="project" value="TreeGrafter"/>
</dbReference>
<dbReference type="Pfam" id="PF02826">
    <property type="entry name" value="2-Hacid_dh_C"/>
    <property type="match status" value="1"/>
</dbReference>
<comment type="similarity">
    <text evidence="4">Belongs to the D-isomer specific 2-hydroxyacid dehydrogenase family.</text>
</comment>
<keyword evidence="1" id="KW-0521">NADP</keyword>
<proteinExistence type="inferred from homology"/>
<keyword evidence="8" id="KW-1185">Reference proteome</keyword>
<dbReference type="InterPro" id="IPR006140">
    <property type="entry name" value="D-isomer_DH_NAD-bd"/>
</dbReference>
<dbReference type="InterPro" id="IPR006139">
    <property type="entry name" value="D-isomer_2_OHA_DH_cat_dom"/>
</dbReference>
<dbReference type="InterPro" id="IPR036291">
    <property type="entry name" value="NAD(P)-bd_dom_sf"/>
</dbReference>
<dbReference type="AlphaFoldDB" id="A0A511B8P2"/>
<dbReference type="GO" id="GO:0016618">
    <property type="term" value="F:hydroxypyruvate reductase [NAD(P)H] activity"/>
    <property type="evidence" value="ECO:0007669"/>
    <property type="project" value="TreeGrafter"/>
</dbReference>
<keyword evidence="3" id="KW-0520">NAD</keyword>
<dbReference type="InterPro" id="IPR050223">
    <property type="entry name" value="D-isomer_2-hydroxyacid_DH"/>
</dbReference>
<reference evidence="7 8" key="1">
    <citation type="submission" date="2019-07" db="EMBL/GenBank/DDBJ databases">
        <title>Whole genome shotgun sequence of Gluconobacter wancherniae NBRC 103581.</title>
        <authorList>
            <person name="Hosoyama A."/>
            <person name="Uohara A."/>
            <person name="Ohji S."/>
            <person name="Ichikawa N."/>
        </authorList>
    </citation>
    <scope>NUCLEOTIDE SEQUENCE [LARGE SCALE GENOMIC DNA]</scope>
    <source>
        <strain evidence="7 8">NBRC 103581</strain>
    </source>
</reference>
<evidence type="ECO:0000259" key="5">
    <source>
        <dbReference type="Pfam" id="PF00389"/>
    </source>
</evidence>
<evidence type="ECO:0000259" key="6">
    <source>
        <dbReference type="Pfam" id="PF02826"/>
    </source>
</evidence>
<evidence type="ECO:0000256" key="2">
    <source>
        <dbReference type="ARBA" id="ARBA00023002"/>
    </source>
</evidence>
<evidence type="ECO:0000313" key="8">
    <source>
        <dbReference type="Proteomes" id="UP000321230"/>
    </source>
</evidence>
<dbReference type="SUPFAM" id="SSF52283">
    <property type="entry name" value="Formate/glycerate dehydrogenase catalytic domain-like"/>
    <property type="match status" value="1"/>
</dbReference>
<dbReference type="CDD" id="cd12156">
    <property type="entry name" value="HPPR"/>
    <property type="match status" value="1"/>
</dbReference>
<keyword evidence="2 4" id="KW-0560">Oxidoreductase</keyword>
<evidence type="ECO:0000256" key="1">
    <source>
        <dbReference type="ARBA" id="ARBA00022857"/>
    </source>
</evidence>
<dbReference type="OrthoDB" id="9793626at2"/>
<dbReference type="SUPFAM" id="SSF51735">
    <property type="entry name" value="NAD(P)-binding Rossmann-fold domains"/>
    <property type="match status" value="1"/>
</dbReference>
<comment type="caution">
    <text evidence="7">The sequence shown here is derived from an EMBL/GenBank/DDBJ whole genome shotgun (WGS) entry which is preliminary data.</text>
</comment>
<feature type="domain" description="D-isomer specific 2-hydroxyacid dehydrogenase NAD-binding" evidence="6">
    <location>
        <begin position="107"/>
        <end position="279"/>
    </location>
</feature>
<dbReference type="FunFam" id="3.40.50.720:FF:000213">
    <property type="entry name" value="Putative 2-hydroxyacid dehydrogenase"/>
    <property type="match status" value="1"/>
</dbReference>